<dbReference type="AlphaFoldDB" id="A0A914WYR7"/>
<evidence type="ECO:0000259" key="2">
    <source>
        <dbReference type="PROSITE" id="PS50966"/>
    </source>
</evidence>
<dbReference type="Proteomes" id="UP000887566">
    <property type="component" value="Unplaced"/>
</dbReference>
<evidence type="ECO:0000313" key="3">
    <source>
        <dbReference type="Proteomes" id="UP000887566"/>
    </source>
</evidence>
<dbReference type="GO" id="GO:0008270">
    <property type="term" value="F:zinc ion binding"/>
    <property type="evidence" value="ECO:0007669"/>
    <property type="project" value="UniProtKB-KW"/>
</dbReference>
<dbReference type="PROSITE" id="PS50966">
    <property type="entry name" value="ZF_SWIM"/>
    <property type="match status" value="1"/>
</dbReference>
<accession>A0A914WYR7</accession>
<keyword evidence="1" id="KW-0862">Zinc</keyword>
<protein>
    <submittedName>
        <fullName evidence="4">SWIM-type domain-containing protein</fullName>
    </submittedName>
</protein>
<feature type="domain" description="SWIM-type" evidence="2">
    <location>
        <begin position="294"/>
        <end position="330"/>
    </location>
</feature>
<proteinExistence type="predicted"/>
<sequence>MYKLKWNGYPVNVIGCTDKSGRFHSFCLAIMKVEMETDFTLIFWMIRSLATQLLNLQFSPSVLVAKCANVIANGFSSAFSNDFVRVNCWAHVHRNMQKQLLTIKSEKLRLQFTSDINALQLAHSVDSFNKAVALLAEKWDAIGEDSSETVKRQTEQSLQHFVEEYCDRYPGWFEGHAPGHPSHNNALESTNNVIKTEYTMRSRLPVTQFAKAVNYVPFDSKVPKKEKNYEEVYSLICEKQKMLTQRSDGVITTFISKKDLTNITSEQVCEYKRHFHENHWPPFDTYVEMRMSLWAVSIPTENWKSSTCSCPPFLKKHKCKHLIAVAATFNPTSIPISAKAIVLGQKKKRGHPAKATKALVRD</sequence>
<dbReference type="InterPro" id="IPR007527">
    <property type="entry name" value="Znf_SWIM"/>
</dbReference>
<name>A0A914WYR7_9BILA</name>
<evidence type="ECO:0000313" key="4">
    <source>
        <dbReference type="WBParaSite" id="PSAMB.scaffold5630size11236.g27007.t1"/>
    </source>
</evidence>
<reference evidence="4" key="1">
    <citation type="submission" date="2022-11" db="UniProtKB">
        <authorList>
            <consortium name="WormBaseParasite"/>
        </authorList>
    </citation>
    <scope>IDENTIFICATION</scope>
</reference>
<evidence type="ECO:0000256" key="1">
    <source>
        <dbReference type="PROSITE-ProRule" id="PRU00325"/>
    </source>
</evidence>
<keyword evidence="3" id="KW-1185">Reference proteome</keyword>
<keyword evidence="1" id="KW-0863">Zinc-finger</keyword>
<organism evidence="3 4">
    <name type="scientific">Plectus sambesii</name>
    <dbReference type="NCBI Taxonomy" id="2011161"/>
    <lineage>
        <taxon>Eukaryota</taxon>
        <taxon>Metazoa</taxon>
        <taxon>Ecdysozoa</taxon>
        <taxon>Nematoda</taxon>
        <taxon>Chromadorea</taxon>
        <taxon>Plectida</taxon>
        <taxon>Plectina</taxon>
        <taxon>Plectoidea</taxon>
        <taxon>Plectidae</taxon>
        <taxon>Plectus</taxon>
    </lineage>
</organism>
<dbReference type="Pfam" id="PF04434">
    <property type="entry name" value="SWIM"/>
    <property type="match status" value="1"/>
</dbReference>
<keyword evidence="1" id="KW-0479">Metal-binding</keyword>
<dbReference type="WBParaSite" id="PSAMB.scaffold5630size11236.g27007.t1">
    <property type="protein sequence ID" value="PSAMB.scaffold5630size11236.g27007.t1"/>
    <property type="gene ID" value="PSAMB.scaffold5630size11236.g27007"/>
</dbReference>